<dbReference type="InterPro" id="IPR050256">
    <property type="entry name" value="Glycosyltransferase_2"/>
</dbReference>
<organism evidence="11 12">
    <name type="scientific">Dyella monticola</name>
    <dbReference type="NCBI Taxonomy" id="1927958"/>
    <lineage>
        <taxon>Bacteria</taxon>
        <taxon>Pseudomonadati</taxon>
        <taxon>Pseudomonadota</taxon>
        <taxon>Gammaproteobacteria</taxon>
        <taxon>Lysobacterales</taxon>
        <taxon>Rhodanobacteraceae</taxon>
        <taxon>Dyella</taxon>
    </lineage>
</organism>
<dbReference type="GO" id="GO:0005886">
    <property type="term" value="C:plasma membrane"/>
    <property type="evidence" value="ECO:0007669"/>
    <property type="project" value="TreeGrafter"/>
</dbReference>
<protein>
    <submittedName>
        <fullName evidence="11">Glycosyltransferase</fullName>
    </submittedName>
</protein>
<feature type="region of interest" description="Disordered" evidence="8">
    <location>
        <begin position="317"/>
        <end position="336"/>
    </location>
</feature>
<dbReference type="AlphaFoldDB" id="A0A370WT91"/>
<accession>A0A370WT91</accession>
<sequence>MSRNDMNPPNTDAIPAVSVVVPVYGGSAGLGELCARLAVAMAPTGLDYEVILVDDRGRPESWGRICQVAAQHPNVQGLRLGRNFGQHAATICGIAHARGEWIVTMDDDLEHPPESVPALLASGDEDHPLVYGVSKKRTHAAYRNLSSELMRRLLKRAFPDINEDYCSFRVIHAPLAKQLTKFGLNRPYIDGMLSWLTSSTRSVIVPHEQRHHGESAYTFSKLMSHAANIFVTFSHLPLRIATFSGASLAALSFLYILYVIYGRLTGSITNPGYASLMSVVLFACGIQLLILGVVGEYIGRLMGATFRRPMYVVDSQTSRHAGPKRPLVSKDGATEN</sequence>
<feature type="transmembrane region" description="Helical" evidence="9">
    <location>
        <begin position="273"/>
        <end position="298"/>
    </location>
</feature>
<feature type="transmembrane region" description="Helical" evidence="9">
    <location>
        <begin position="240"/>
        <end position="261"/>
    </location>
</feature>
<dbReference type="Gene3D" id="3.90.550.10">
    <property type="entry name" value="Spore Coat Polysaccharide Biosynthesis Protein SpsA, Chain A"/>
    <property type="match status" value="1"/>
</dbReference>
<dbReference type="CDD" id="cd04187">
    <property type="entry name" value="DPM1_like_bac"/>
    <property type="match status" value="1"/>
</dbReference>
<keyword evidence="5" id="KW-0448">Lipopolysaccharide biosynthesis</keyword>
<keyword evidence="2" id="KW-0328">Glycosyltransferase</keyword>
<dbReference type="SUPFAM" id="SSF53448">
    <property type="entry name" value="Nucleotide-diphospho-sugar transferases"/>
    <property type="match status" value="1"/>
</dbReference>
<gene>
    <name evidence="11" type="ORF">DWU98_18345</name>
</gene>
<evidence type="ECO:0000256" key="5">
    <source>
        <dbReference type="ARBA" id="ARBA00022985"/>
    </source>
</evidence>
<feature type="domain" description="Glycosyltransferase 2-like" evidence="10">
    <location>
        <begin position="18"/>
        <end position="148"/>
    </location>
</feature>
<keyword evidence="3 11" id="KW-0808">Transferase</keyword>
<evidence type="ECO:0000256" key="7">
    <source>
        <dbReference type="ARBA" id="ARBA00023136"/>
    </source>
</evidence>
<dbReference type="EMBL" id="QRBE01000014">
    <property type="protein sequence ID" value="RDS79291.1"/>
    <property type="molecule type" value="Genomic_DNA"/>
</dbReference>
<dbReference type="GO" id="GO:0009103">
    <property type="term" value="P:lipopolysaccharide biosynthetic process"/>
    <property type="evidence" value="ECO:0007669"/>
    <property type="project" value="UniProtKB-KW"/>
</dbReference>
<evidence type="ECO:0000313" key="12">
    <source>
        <dbReference type="Proteomes" id="UP000254258"/>
    </source>
</evidence>
<reference evidence="11 12" key="1">
    <citation type="submission" date="2018-07" db="EMBL/GenBank/DDBJ databases">
        <title>Dyella monticola sp. nov. and Dyella psychrodurans sp. nov. isolated from monsoon evergreen broad-leaved forest soil of Dinghu Mountain, China.</title>
        <authorList>
            <person name="Gao Z."/>
            <person name="Qiu L."/>
        </authorList>
    </citation>
    <scope>NUCLEOTIDE SEQUENCE [LARGE SCALE GENOMIC DNA]</scope>
    <source>
        <strain evidence="11 12">4G-K06</strain>
    </source>
</reference>
<keyword evidence="1" id="KW-1003">Cell membrane</keyword>
<keyword evidence="7 9" id="KW-0472">Membrane</keyword>
<comment type="caution">
    <text evidence="11">The sequence shown here is derived from an EMBL/GenBank/DDBJ whole genome shotgun (WGS) entry which is preliminary data.</text>
</comment>
<dbReference type="Proteomes" id="UP000254258">
    <property type="component" value="Unassembled WGS sequence"/>
</dbReference>
<keyword evidence="12" id="KW-1185">Reference proteome</keyword>
<evidence type="ECO:0000256" key="3">
    <source>
        <dbReference type="ARBA" id="ARBA00022679"/>
    </source>
</evidence>
<proteinExistence type="predicted"/>
<evidence type="ECO:0000259" key="10">
    <source>
        <dbReference type="Pfam" id="PF00535"/>
    </source>
</evidence>
<evidence type="ECO:0000256" key="1">
    <source>
        <dbReference type="ARBA" id="ARBA00022475"/>
    </source>
</evidence>
<evidence type="ECO:0000313" key="11">
    <source>
        <dbReference type="EMBL" id="RDS79291.1"/>
    </source>
</evidence>
<evidence type="ECO:0000256" key="2">
    <source>
        <dbReference type="ARBA" id="ARBA00022676"/>
    </source>
</evidence>
<keyword evidence="4 9" id="KW-0812">Transmembrane</keyword>
<dbReference type="GO" id="GO:0099621">
    <property type="term" value="F:undecaprenyl-phosphate 4-deoxy-4-formamido-L-arabinose transferase activity"/>
    <property type="evidence" value="ECO:0007669"/>
    <property type="project" value="TreeGrafter"/>
</dbReference>
<evidence type="ECO:0000256" key="8">
    <source>
        <dbReference type="SAM" id="MobiDB-lite"/>
    </source>
</evidence>
<dbReference type="PANTHER" id="PTHR48090:SF3">
    <property type="entry name" value="UNDECAPRENYL-PHOSPHATE 4-DEOXY-4-FORMAMIDO-L-ARABINOSE TRANSFERASE"/>
    <property type="match status" value="1"/>
</dbReference>
<evidence type="ECO:0000256" key="4">
    <source>
        <dbReference type="ARBA" id="ARBA00022692"/>
    </source>
</evidence>
<name>A0A370WT91_9GAMM</name>
<evidence type="ECO:0000256" key="9">
    <source>
        <dbReference type="SAM" id="Phobius"/>
    </source>
</evidence>
<dbReference type="Pfam" id="PF00535">
    <property type="entry name" value="Glycos_transf_2"/>
    <property type="match status" value="1"/>
</dbReference>
<dbReference type="InterPro" id="IPR001173">
    <property type="entry name" value="Glyco_trans_2-like"/>
</dbReference>
<dbReference type="PANTHER" id="PTHR48090">
    <property type="entry name" value="UNDECAPRENYL-PHOSPHATE 4-DEOXY-4-FORMAMIDO-L-ARABINOSE TRANSFERASE-RELATED"/>
    <property type="match status" value="1"/>
</dbReference>
<keyword evidence="6 9" id="KW-1133">Transmembrane helix</keyword>
<dbReference type="InterPro" id="IPR029044">
    <property type="entry name" value="Nucleotide-diphossugar_trans"/>
</dbReference>
<evidence type="ECO:0000256" key="6">
    <source>
        <dbReference type="ARBA" id="ARBA00022989"/>
    </source>
</evidence>